<feature type="domain" description="Methyltransferase type 11" evidence="1">
    <location>
        <begin position="41"/>
        <end position="141"/>
    </location>
</feature>
<proteinExistence type="predicted"/>
<accession>A0A1F7XNG3</accession>
<dbReference type="STRING" id="1802485.A2V97_04035"/>
<dbReference type="InterPro" id="IPR029063">
    <property type="entry name" value="SAM-dependent_MTases_sf"/>
</dbReference>
<dbReference type="Pfam" id="PF08241">
    <property type="entry name" value="Methyltransf_11"/>
    <property type="match status" value="1"/>
</dbReference>
<evidence type="ECO:0000313" key="2">
    <source>
        <dbReference type="EMBL" id="OGM15908.1"/>
    </source>
</evidence>
<comment type="caution">
    <text evidence="2">The sequence shown here is derived from an EMBL/GenBank/DDBJ whole genome shotgun (WGS) entry which is preliminary data.</text>
</comment>
<evidence type="ECO:0000259" key="1">
    <source>
        <dbReference type="Pfam" id="PF08241"/>
    </source>
</evidence>
<dbReference type="SUPFAM" id="SSF53335">
    <property type="entry name" value="S-adenosyl-L-methionine-dependent methyltransferases"/>
    <property type="match status" value="1"/>
</dbReference>
<name>A0A1F7XNG3_9BACT</name>
<dbReference type="PANTHER" id="PTHR43861:SF1">
    <property type="entry name" value="TRANS-ACONITATE 2-METHYLTRANSFERASE"/>
    <property type="match status" value="1"/>
</dbReference>
<dbReference type="GO" id="GO:0008757">
    <property type="term" value="F:S-adenosylmethionine-dependent methyltransferase activity"/>
    <property type="evidence" value="ECO:0007669"/>
    <property type="project" value="InterPro"/>
</dbReference>
<dbReference type="Proteomes" id="UP000177382">
    <property type="component" value="Unassembled WGS sequence"/>
</dbReference>
<protein>
    <recommendedName>
        <fullName evidence="1">Methyltransferase type 11 domain-containing protein</fullName>
    </recommendedName>
</protein>
<dbReference type="InterPro" id="IPR013216">
    <property type="entry name" value="Methyltransf_11"/>
</dbReference>
<dbReference type="EMBL" id="MGFX01000001">
    <property type="protein sequence ID" value="OGM15908.1"/>
    <property type="molecule type" value="Genomic_DNA"/>
</dbReference>
<dbReference type="Gene3D" id="3.40.50.150">
    <property type="entry name" value="Vaccinia Virus protein VP39"/>
    <property type="match status" value="1"/>
</dbReference>
<dbReference type="AlphaFoldDB" id="A0A1F7XNG3"/>
<evidence type="ECO:0000313" key="3">
    <source>
        <dbReference type="Proteomes" id="UP000177382"/>
    </source>
</evidence>
<sequence>MKFDPVKHWNDRHFELPKNRDTSSYAKDKEKFFPRNSLVCDLGGGVGIDSNYFLDKGHEVYLLDISDYALKAARNTAVSKGLGSHLITKEVDFSVGMFPLEDGLVDIVYSRLALHYFPLDRMKEIFSEIYRILKNGGKAFIAVKSPDDKREMGALRKIAKETSPGIFDENGLIKTRFTKVQYKTVLKKAGVLSFEVRDCVEHFGKGKVYVKSKAEKLLYIEIIINKV</sequence>
<gene>
    <name evidence="2" type="ORF">A2V97_04035</name>
</gene>
<dbReference type="CDD" id="cd02440">
    <property type="entry name" value="AdoMet_MTases"/>
    <property type="match status" value="1"/>
</dbReference>
<reference evidence="2 3" key="1">
    <citation type="journal article" date="2016" name="Nat. Commun.">
        <title>Thousands of microbial genomes shed light on interconnected biogeochemical processes in an aquifer system.</title>
        <authorList>
            <person name="Anantharaman K."/>
            <person name="Brown C.T."/>
            <person name="Hug L.A."/>
            <person name="Sharon I."/>
            <person name="Castelle C.J."/>
            <person name="Probst A.J."/>
            <person name="Thomas B.C."/>
            <person name="Singh A."/>
            <person name="Wilkins M.J."/>
            <person name="Karaoz U."/>
            <person name="Brodie E.L."/>
            <person name="Williams K.H."/>
            <person name="Hubbard S.S."/>
            <person name="Banfield J.F."/>
        </authorList>
    </citation>
    <scope>NUCLEOTIDE SEQUENCE [LARGE SCALE GENOMIC DNA]</scope>
</reference>
<dbReference type="PANTHER" id="PTHR43861">
    <property type="entry name" value="TRANS-ACONITATE 2-METHYLTRANSFERASE-RELATED"/>
    <property type="match status" value="1"/>
</dbReference>
<organism evidence="2 3">
    <name type="scientific">Candidatus Woesebacteria bacterium RBG_16_42_24</name>
    <dbReference type="NCBI Taxonomy" id="1802485"/>
    <lineage>
        <taxon>Bacteria</taxon>
        <taxon>Candidatus Woeseibacteriota</taxon>
    </lineage>
</organism>